<evidence type="ECO:0000256" key="3">
    <source>
        <dbReference type="ARBA" id="ARBA00015087"/>
    </source>
</evidence>
<keyword evidence="4" id="KW-1003">Cell membrane</keyword>
<evidence type="ECO:0000256" key="10">
    <source>
        <dbReference type="ARBA" id="ARBA00023273"/>
    </source>
</evidence>
<dbReference type="OrthoDB" id="426438at2759"/>
<evidence type="ECO:0000313" key="13">
    <source>
        <dbReference type="EMBL" id="CAF0851025.1"/>
    </source>
</evidence>
<dbReference type="PANTHER" id="PTHR14605:SF1">
    <property type="entry name" value="TRANSMEMBRANE PROTEIN 231"/>
    <property type="match status" value="1"/>
</dbReference>
<evidence type="ECO:0000256" key="8">
    <source>
        <dbReference type="ARBA" id="ARBA00023136"/>
    </source>
</evidence>
<dbReference type="GO" id="GO:0032880">
    <property type="term" value="P:regulation of protein localization"/>
    <property type="evidence" value="ECO:0007669"/>
    <property type="project" value="TreeGrafter"/>
</dbReference>
<dbReference type="Pfam" id="PF10149">
    <property type="entry name" value="TM231"/>
    <property type="match status" value="1"/>
</dbReference>
<keyword evidence="6 12" id="KW-1133">Transmembrane helix</keyword>
<keyword evidence="8 12" id="KW-0472">Membrane</keyword>
<evidence type="ECO:0000256" key="5">
    <source>
        <dbReference type="ARBA" id="ARBA00022692"/>
    </source>
</evidence>
<keyword evidence="15" id="KW-1185">Reference proteome</keyword>
<keyword evidence="7" id="KW-0969">Cilium</keyword>
<comment type="caution">
    <text evidence="14">The sequence shown here is derived from an EMBL/GenBank/DDBJ whole genome shotgun (WGS) entry which is preliminary data.</text>
</comment>
<comment type="subcellular location">
    <subcellularLocation>
        <location evidence="1">Cell projection</location>
        <location evidence="1">Cilium membrane</location>
        <topology evidence="1">Multi-pass membrane protein</topology>
    </subcellularLocation>
</comment>
<name>A0A816D615_ADIRI</name>
<evidence type="ECO:0000256" key="6">
    <source>
        <dbReference type="ARBA" id="ARBA00022989"/>
    </source>
</evidence>
<proteinExistence type="inferred from homology"/>
<dbReference type="EMBL" id="CAJNOR010008506">
    <property type="protein sequence ID" value="CAF1633985.1"/>
    <property type="molecule type" value="Genomic_DNA"/>
</dbReference>
<dbReference type="Proteomes" id="UP000663828">
    <property type="component" value="Unassembled WGS sequence"/>
</dbReference>
<comment type="function">
    <text evidence="11">Transmembrane component of the tectonic-like complex, a complex localized at the transition zone of primary cilia and acting as a barrier that prevents diffusion of transmembrane proteins between the cilia and plasma membranes. Required for ciliogenesis and sonic hedgehog/SHH signaling.</text>
</comment>
<dbReference type="GO" id="GO:0035869">
    <property type="term" value="C:ciliary transition zone"/>
    <property type="evidence" value="ECO:0007669"/>
    <property type="project" value="TreeGrafter"/>
</dbReference>
<evidence type="ECO:0000256" key="7">
    <source>
        <dbReference type="ARBA" id="ARBA00023069"/>
    </source>
</evidence>
<evidence type="ECO:0000313" key="14">
    <source>
        <dbReference type="EMBL" id="CAF1633985.1"/>
    </source>
</evidence>
<comment type="similarity">
    <text evidence="2">Belongs to the TMEM231 family.</text>
</comment>
<sequence length="314" mass="35982">MYFYELFSHSDRFNYRAHIISSATCVLILCTALTFLSPFLLTFYTGDFWIVDSVYSEQPEIGNYTNFLLQVDNDDTSNRFFLSSYSTLNGNYQSDLLSASSAFVSNDIDGDGLLDQYRVTFDILLPSSTTNVRSINLWLIFEYKLRQKQHITAETMALANFVPPSTLQPSNNQNVTIYGQLVLKQRKVIPNSGEDSSYSDAISNSLSSSTVPDLDSILSDYFLRNYYTSFETQYTSLTTRTSTTTGLTFTVIMNVGRQAIHYQPGFWQAFKWGWIQYICTLLPFLFVFYRLTLFVFSNNLVRTCAPLPIHRHKA</sequence>
<evidence type="ECO:0000313" key="15">
    <source>
        <dbReference type="Proteomes" id="UP000663828"/>
    </source>
</evidence>
<keyword evidence="9" id="KW-0325">Glycoprotein</keyword>
<evidence type="ECO:0000256" key="2">
    <source>
        <dbReference type="ARBA" id="ARBA00009082"/>
    </source>
</evidence>
<protein>
    <recommendedName>
        <fullName evidence="3">Transmembrane protein 231</fullName>
    </recommendedName>
</protein>
<evidence type="ECO:0000256" key="9">
    <source>
        <dbReference type="ARBA" id="ARBA00023180"/>
    </source>
</evidence>
<organism evidence="14 15">
    <name type="scientific">Adineta ricciae</name>
    <name type="common">Rotifer</name>
    <dbReference type="NCBI Taxonomy" id="249248"/>
    <lineage>
        <taxon>Eukaryota</taxon>
        <taxon>Metazoa</taxon>
        <taxon>Spiralia</taxon>
        <taxon>Gnathifera</taxon>
        <taxon>Rotifera</taxon>
        <taxon>Eurotatoria</taxon>
        <taxon>Bdelloidea</taxon>
        <taxon>Adinetida</taxon>
        <taxon>Adinetidae</taxon>
        <taxon>Adineta</taxon>
    </lineage>
</organism>
<evidence type="ECO:0000256" key="4">
    <source>
        <dbReference type="ARBA" id="ARBA00022475"/>
    </source>
</evidence>
<keyword evidence="5 12" id="KW-0812">Transmembrane</keyword>
<dbReference type="InterPro" id="IPR019306">
    <property type="entry name" value="TMEM231"/>
</dbReference>
<keyword evidence="10" id="KW-0966">Cell projection</keyword>
<dbReference type="PANTHER" id="PTHR14605">
    <property type="entry name" value="CHST5 PROTEIN"/>
    <property type="match status" value="1"/>
</dbReference>
<dbReference type="EMBL" id="CAJNOJ010000022">
    <property type="protein sequence ID" value="CAF0851025.1"/>
    <property type="molecule type" value="Genomic_DNA"/>
</dbReference>
<dbReference type="AlphaFoldDB" id="A0A816D615"/>
<evidence type="ECO:0000256" key="11">
    <source>
        <dbReference type="ARBA" id="ARBA00024803"/>
    </source>
</evidence>
<dbReference type="GO" id="GO:0060170">
    <property type="term" value="C:ciliary membrane"/>
    <property type="evidence" value="ECO:0007669"/>
    <property type="project" value="UniProtKB-SubCell"/>
</dbReference>
<gene>
    <name evidence="13" type="ORF">EDS130_LOCUS7317</name>
    <name evidence="14" type="ORF">XAT740_LOCUS52137</name>
</gene>
<accession>A0A816D615</accession>
<reference evidence="14" key="1">
    <citation type="submission" date="2021-02" db="EMBL/GenBank/DDBJ databases">
        <authorList>
            <person name="Nowell W R."/>
        </authorList>
    </citation>
    <scope>NUCLEOTIDE SEQUENCE</scope>
</reference>
<feature type="transmembrane region" description="Helical" evidence="12">
    <location>
        <begin position="20"/>
        <end position="44"/>
    </location>
</feature>
<evidence type="ECO:0000256" key="12">
    <source>
        <dbReference type="SAM" id="Phobius"/>
    </source>
</evidence>
<evidence type="ECO:0000256" key="1">
    <source>
        <dbReference type="ARBA" id="ARBA00004272"/>
    </source>
</evidence>
<feature type="transmembrane region" description="Helical" evidence="12">
    <location>
        <begin position="274"/>
        <end position="296"/>
    </location>
</feature>
<dbReference type="Proteomes" id="UP000663852">
    <property type="component" value="Unassembled WGS sequence"/>
</dbReference>
<dbReference type="GO" id="GO:0060271">
    <property type="term" value="P:cilium assembly"/>
    <property type="evidence" value="ECO:0007669"/>
    <property type="project" value="TreeGrafter"/>
</dbReference>